<evidence type="ECO:0000313" key="8">
    <source>
        <dbReference type="Proteomes" id="UP000241829"/>
    </source>
</evidence>
<dbReference type="PROSITE" id="PS50889">
    <property type="entry name" value="S4"/>
    <property type="match status" value="1"/>
</dbReference>
<gene>
    <name evidence="7" type="ORF">C7H73_11720</name>
</gene>
<dbReference type="SMART" id="SM00363">
    <property type="entry name" value="S4"/>
    <property type="match status" value="1"/>
</dbReference>
<protein>
    <submittedName>
        <fullName evidence="7">RNA-binding protein</fullName>
    </submittedName>
</protein>
<evidence type="ECO:0000256" key="3">
    <source>
        <dbReference type="ARBA" id="ARBA00023125"/>
    </source>
</evidence>
<evidence type="ECO:0000256" key="5">
    <source>
        <dbReference type="SAM" id="MobiDB-lite"/>
    </source>
</evidence>
<name>A0A2P1NMJ3_9BURK</name>
<dbReference type="Pfam" id="PF01479">
    <property type="entry name" value="S4"/>
    <property type="match status" value="1"/>
</dbReference>
<dbReference type="InterPro" id="IPR036986">
    <property type="entry name" value="S4_RNA-bd_sf"/>
</dbReference>
<dbReference type="GO" id="GO:0034605">
    <property type="term" value="P:cellular response to heat"/>
    <property type="evidence" value="ECO:0007669"/>
    <property type="project" value="InterPro"/>
</dbReference>
<evidence type="ECO:0000256" key="1">
    <source>
        <dbReference type="ARBA" id="ARBA00008396"/>
    </source>
</evidence>
<evidence type="ECO:0000256" key="2">
    <source>
        <dbReference type="ARBA" id="ARBA00022884"/>
    </source>
</evidence>
<reference evidence="8" key="1">
    <citation type="submission" date="2018-03" db="EMBL/GenBank/DDBJ databases">
        <title>Genome sequencing of Melaminivora sp. strain SC2-7.</title>
        <authorList>
            <person name="Kim S.-J."/>
            <person name="Heo J."/>
            <person name="Ahn J.-H."/>
            <person name="Kwon S.-W."/>
        </authorList>
    </citation>
    <scope>NUCLEOTIDE SEQUENCE [LARGE SCALE GENOMIC DNA]</scope>
    <source>
        <strain evidence="8">SC2-7</strain>
    </source>
</reference>
<evidence type="ECO:0000313" key="7">
    <source>
        <dbReference type="EMBL" id="AVP58262.1"/>
    </source>
</evidence>
<feature type="domain" description="RNA-binding S4" evidence="6">
    <location>
        <begin position="9"/>
        <end position="75"/>
    </location>
</feature>
<dbReference type="InterPro" id="IPR002942">
    <property type="entry name" value="S4_RNA-bd"/>
</dbReference>
<dbReference type="AlphaFoldDB" id="A0A2P1NMJ3"/>
<dbReference type="EMBL" id="CP027792">
    <property type="protein sequence ID" value="AVP58262.1"/>
    <property type="molecule type" value="Genomic_DNA"/>
</dbReference>
<proteinExistence type="inferred from homology"/>
<dbReference type="PIRSF" id="PIRSF016821">
    <property type="entry name" value="HSP15"/>
    <property type="match status" value="1"/>
</dbReference>
<comment type="similarity">
    <text evidence="1">Belongs to the HSP15 family.</text>
</comment>
<dbReference type="GO" id="GO:0003727">
    <property type="term" value="F:single-stranded RNA binding"/>
    <property type="evidence" value="ECO:0007669"/>
    <property type="project" value="InterPro"/>
</dbReference>
<keyword evidence="2 4" id="KW-0694">RNA-binding</keyword>
<dbReference type="KEGG" id="melm:C7H73_11720"/>
<dbReference type="Gene3D" id="3.10.290.10">
    <property type="entry name" value="RNA-binding S4 domain"/>
    <property type="match status" value="1"/>
</dbReference>
<dbReference type="Proteomes" id="UP000241829">
    <property type="component" value="Chromosome"/>
</dbReference>
<dbReference type="GO" id="GO:0043023">
    <property type="term" value="F:ribosomal large subunit binding"/>
    <property type="evidence" value="ECO:0007669"/>
    <property type="project" value="InterPro"/>
</dbReference>
<feature type="compositionally biased region" description="Basic and acidic residues" evidence="5">
    <location>
        <begin position="110"/>
        <end position="129"/>
    </location>
</feature>
<dbReference type="RefSeq" id="WP_106846810.1">
    <property type="nucleotide sequence ID" value="NZ_CP027792.1"/>
</dbReference>
<dbReference type="InterPro" id="IPR025708">
    <property type="entry name" value="HSP15"/>
</dbReference>
<evidence type="ECO:0000256" key="4">
    <source>
        <dbReference type="PROSITE-ProRule" id="PRU00182"/>
    </source>
</evidence>
<sequence>MTALPLPSMRLDKWLWCARFYKTRGLAVDEISRGRVTVNGQLAKAARELRPGDTVALRQGHVARTVVVRALSNLRGPAPVAQQLYEETPESIAAREQAAQAQRLAPEPADGLRDGRPTKRDRRSMDELRGGWGDRWSASVDDAPPRNA</sequence>
<organism evidence="7 8">
    <name type="scientific">Pulveribacter suum</name>
    <dbReference type="NCBI Taxonomy" id="2116657"/>
    <lineage>
        <taxon>Bacteria</taxon>
        <taxon>Pseudomonadati</taxon>
        <taxon>Pseudomonadota</taxon>
        <taxon>Betaproteobacteria</taxon>
        <taxon>Burkholderiales</taxon>
        <taxon>Comamonadaceae</taxon>
        <taxon>Pulveribacter</taxon>
    </lineage>
</organism>
<dbReference type="SUPFAM" id="SSF55174">
    <property type="entry name" value="Alpha-L RNA-binding motif"/>
    <property type="match status" value="1"/>
</dbReference>
<accession>A0A2P1NMJ3</accession>
<feature type="region of interest" description="Disordered" evidence="5">
    <location>
        <begin position="92"/>
        <end position="148"/>
    </location>
</feature>
<keyword evidence="3" id="KW-0238">DNA-binding</keyword>
<dbReference type="OrthoDB" id="9797176at2"/>
<feature type="compositionally biased region" description="Low complexity" evidence="5">
    <location>
        <begin position="94"/>
        <end position="109"/>
    </location>
</feature>
<dbReference type="GO" id="GO:0003677">
    <property type="term" value="F:DNA binding"/>
    <property type="evidence" value="ECO:0007669"/>
    <property type="project" value="UniProtKB-KW"/>
</dbReference>
<dbReference type="CDD" id="cd00165">
    <property type="entry name" value="S4"/>
    <property type="match status" value="1"/>
</dbReference>
<evidence type="ECO:0000259" key="6">
    <source>
        <dbReference type="SMART" id="SM00363"/>
    </source>
</evidence>
<keyword evidence="8" id="KW-1185">Reference proteome</keyword>